<evidence type="ECO:0000256" key="14">
    <source>
        <dbReference type="ARBA" id="ARBA00024082"/>
    </source>
</evidence>
<feature type="binding site" evidence="17">
    <location>
        <position position="68"/>
    </location>
    <ligand>
        <name>Mg(2+)</name>
        <dbReference type="ChEBI" id="CHEBI:18420"/>
        <label>1</label>
    </ligand>
</feature>
<evidence type="ECO:0000256" key="2">
    <source>
        <dbReference type="ARBA" id="ARBA00004805"/>
    </source>
</evidence>
<evidence type="ECO:0000256" key="16">
    <source>
        <dbReference type="ARBA" id="ARBA00048865"/>
    </source>
</evidence>
<feature type="binding site" evidence="17">
    <location>
        <position position="69"/>
    </location>
    <ligand>
        <name>a CDP-1,2-diacyl-sn-glycerol</name>
        <dbReference type="ChEBI" id="CHEBI:58332"/>
    </ligand>
</feature>
<comment type="subcellular location">
    <subcellularLocation>
        <location evidence="1 17">Cell membrane</location>
        <topology evidence="1 17">Multi-pass membrane protein</topology>
    </subcellularLocation>
</comment>
<gene>
    <name evidence="19" type="ORF">M6D93_10905</name>
</gene>
<feature type="binding site" evidence="17">
    <location>
        <begin position="28"/>
        <end position="31"/>
    </location>
    <ligand>
        <name>a CDP-1,2-diacyl-sn-glycerol</name>
        <dbReference type="ChEBI" id="CHEBI:58332"/>
    </ligand>
</feature>
<protein>
    <recommendedName>
        <fullName evidence="14 17">Phosphatidylinositol phosphate synthase</fullName>
        <shortName evidence="17">PIP synthase</shortName>
        <ecNumber evidence="17">2.7.8.-</ecNumber>
    </recommendedName>
    <alternativeName>
        <fullName evidence="15 17">CDP-diacylglycerol--D-myo-inositol-3-phosphate 3-phosphatidyltransferase</fullName>
    </alternativeName>
</protein>
<sequence>MLNVLRAPLSKVVDPLGRSLANAGVTPDMVTVFGTIGATAAALGFYTRGSFFTGTLLIWFFVMLDMVDGAIARVAGLSSRFGAVLDSSCDRIADAAVFATLAWWFARHDHPALLAASLLCLVLGSLTSYIKARAEGMGMTANVGIAERAERLVIVLVGTGLTGWPFQVPYAQAIALWLLVAASTITVAQRFATVYKQARAQPAAGLGS</sequence>
<evidence type="ECO:0000256" key="3">
    <source>
        <dbReference type="ARBA" id="ARBA00005189"/>
    </source>
</evidence>
<comment type="catalytic activity">
    <reaction evidence="16 17">
        <text>a CDP-1,2-diacyl-sn-glycerol + 1D-myo-inositol 3-phosphate = a 1,2-diacyl-sn-glycero-3-phospho-(1D-myo-inositol-3-phosphate) + CMP + H(+)</text>
        <dbReference type="Rhea" id="RHEA:60504"/>
        <dbReference type="ChEBI" id="CHEBI:15378"/>
        <dbReference type="ChEBI" id="CHEBI:58088"/>
        <dbReference type="ChEBI" id="CHEBI:58332"/>
        <dbReference type="ChEBI" id="CHEBI:58401"/>
        <dbReference type="ChEBI" id="CHEBI:60377"/>
    </reaction>
</comment>
<dbReference type="InterPro" id="IPR048254">
    <property type="entry name" value="CDP_ALCOHOL_P_TRANSF_CS"/>
</dbReference>
<dbReference type="Gene3D" id="1.20.120.1760">
    <property type="match status" value="1"/>
</dbReference>
<evidence type="ECO:0000256" key="4">
    <source>
        <dbReference type="ARBA" id="ARBA00010441"/>
    </source>
</evidence>
<comment type="similarity">
    <text evidence="4 17 18">Belongs to the CDP-alcohol phosphatidyltransferase class-I family.</text>
</comment>
<dbReference type="HAMAP" id="MF_02241">
    <property type="entry name" value="PIP_synthase"/>
    <property type="match status" value="1"/>
</dbReference>
<feature type="binding site" evidence="17">
    <location>
        <position position="65"/>
    </location>
    <ligand>
        <name>Mg(2+)</name>
        <dbReference type="ChEBI" id="CHEBI:18420"/>
        <label>1</label>
    </ligand>
</feature>
<evidence type="ECO:0000256" key="18">
    <source>
        <dbReference type="RuleBase" id="RU003750"/>
    </source>
</evidence>
<keyword evidence="6 17" id="KW-1003">Cell membrane</keyword>
<dbReference type="NCBIfam" id="NF045883">
    <property type="entry name" value="PIPSynth"/>
    <property type="match status" value="1"/>
</dbReference>
<comment type="catalytic activity">
    <reaction evidence="13 17">
        <text>1,2-di-(9Z-octadecenoyl)-sn-glycero-3-cytidine-5'-diphosphate + 1D-myo-inositol 3-phosphate = 1,2-di-(9Z-octadecenoyl)-sn-glycero-3-phospho-(1D-myo-inositol-3-phosphate) + CMP + H(+)</text>
        <dbReference type="Rhea" id="RHEA:61216"/>
        <dbReference type="ChEBI" id="CHEBI:15378"/>
        <dbReference type="ChEBI" id="CHEBI:58401"/>
        <dbReference type="ChEBI" id="CHEBI:60377"/>
        <dbReference type="ChEBI" id="CHEBI:85356"/>
        <dbReference type="ChEBI" id="CHEBI:144472"/>
    </reaction>
</comment>
<feature type="binding site" evidence="17">
    <location>
        <position position="86"/>
    </location>
    <ligand>
        <name>Mg(2+)</name>
        <dbReference type="ChEBI" id="CHEBI:18420"/>
        <label>2</label>
    </ligand>
</feature>
<evidence type="ECO:0000256" key="9">
    <source>
        <dbReference type="ARBA" id="ARBA00022723"/>
    </source>
</evidence>
<feature type="binding site" evidence="17">
    <location>
        <position position="90"/>
    </location>
    <ligand>
        <name>Mg(2+)</name>
        <dbReference type="ChEBI" id="CHEBI:18420"/>
        <label>2</label>
    </ligand>
</feature>
<comment type="caution">
    <text evidence="17">Lacks conserved residue(s) required for the propagation of feature annotation.</text>
</comment>
<dbReference type="InterPro" id="IPR043130">
    <property type="entry name" value="CDP-OH_PTrfase_TM_dom"/>
</dbReference>
<dbReference type="Pfam" id="PF01066">
    <property type="entry name" value="CDP-OH_P_transf"/>
    <property type="match status" value="1"/>
</dbReference>
<keyword evidence="17" id="KW-0444">Lipid biosynthesis</keyword>
<evidence type="ECO:0000256" key="1">
    <source>
        <dbReference type="ARBA" id="ARBA00004651"/>
    </source>
</evidence>
<comment type="subunit">
    <text evidence="5 17">Homodimer.</text>
</comment>
<feature type="binding site" evidence="17">
    <location>
        <position position="86"/>
    </location>
    <ligand>
        <name>Mg(2+)</name>
        <dbReference type="ChEBI" id="CHEBI:18420"/>
        <label>1</label>
    </ligand>
</feature>
<evidence type="ECO:0000256" key="12">
    <source>
        <dbReference type="ARBA" id="ARBA00023136"/>
    </source>
</evidence>
<keyword evidence="20" id="KW-1185">Reference proteome</keyword>
<dbReference type="InterPro" id="IPR044268">
    <property type="entry name" value="PIP_synthase_PgsA1"/>
</dbReference>
<feature type="transmembrane region" description="Helical" evidence="17">
    <location>
        <begin position="174"/>
        <end position="192"/>
    </location>
</feature>
<feature type="transmembrane region" description="Helical" evidence="17">
    <location>
        <begin position="56"/>
        <end position="76"/>
    </location>
</feature>
<feature type="binding site" evidence="17">
    <location>
        <position position="73"/>
    </location>
    <ligand>
        <name>a CDP-1,2-diacyl-sn-glycerol</name>
        <dbReference type="ChEBI" id="CHEBI:58332"/>
    </ligand>
</feature>
<evidence type="ECO:0000256" key="7">
    <source>
        <dbReference type="ARBA" id="ARBA00022679"/>
    </source>
</evidence>
<dbReference type="Proteomes" id="UP001056336">
    <property type="component" value="Chromosome"/>
</dbReference>
<feature type="active site" description="Proton acceptor" evidence="17">
    <location>
        <position position="90"/>
    </location>
</feature>
<reference evidence="19" key="1">
    <citation type="journal article" date="2018" name="Int. J. Syst. Evol. Microbiol.">
        <title>Jatrophihabitans telluris sp. nov., isolated from sediment soil of lava forest wetlands and the emended description of the genus Jatrophihabitans.</title>
        <authorList>
            <person name="Lee K.C."/>
            <person name="Suh M.K."/>
            <person name="Eom M.K."/>
            <person name="Kim K.K."/>
            <person name="Kim J.S."/>
            <person name="Kim D.S."/>
            <person name="Ko S.H."/>
            <person name="Shin Y.K."/>
            <person name="Lee J.S."/>
        </authorList>
    </citation>
    <scope>NUCLEOTIDE SEQUENCE</scope>
    <source>
        <strain evidence="19">N237</strain>
    </source>
</reference>
<keyword evidence="7 17" id="KW-0808">Transferase</keyword>
<evidence type="ECO:0000256" key="11">
    <source>
        <dbReference type="ARBA" id="ARBA00022989"/>
    </source>
</evidence>
<feature type="binding site" evidence="17">
    <location>
        <position position="79"/>
    </location>
    <ligand>
        <name>a CDP-1,2-diacyl-sn-glycerol</name>
        <dbReference type="ChEBI" id="CHEBI:58332"/>
    </ligand>
</feature>
<accession>A0ABY4QSK1</accession>
<organism evidence="19 20">
    <name type="scientific">Jatrophihabitans telluris</name>
    <dbReference type="NCBI Taxonomy" id="2038343"/>
    <lineage>
        <taxon>Bacteria</taxon>
        <taxon>Bacillati</taxon>
        <taxon>Actinomycetota</taxon>
        <taxon>Actinomycetes</taxon>
        <taxon>Jatrophihabitantales</taxon>
        <taxon>Jatrophihabitantaceae</taxon>
        <taxon>Jatrophihabitans</taxon>
    </lineage>
</organism>
<dbReference type="PROSITE" id="PS00379">
    <property type="entry name" value="CDP_ALCOHOL_P_TRANSF"/>
    <property type="match status" value="1"/>
</dbReference>
<comment type="cofactor">
    <cofactor evidence="17">
        <name>Mg(2+)</name>
        <dbReference type="ChEBI" id="CHEBI:18420"/>
    </cofactor>
    <text evidence="17">Contains a di-nuclear catalytic Mg(2+) center.</text>
</comment>
<name>A0ABY4QSK1_9ACTN</name>
<evidence type="ECO:0000256" key="5">
    <source>
        <dbReference type="ARBA" id="ARBA00011738"/>
    </source>
</evidence>
<evidence type="ECO:0000256" key="10">
    <source>
        <dbReference type="ARBA" id="ARBA00022842"/>
    </source>
</evidence>
<comment type="pathway">
    <text evidence="2 17">Phospholipid metabolism; phosphatidylinositol phosphate biosynthesis.</text>
</comment>
<dbReference type="EMBL" id="CP097332">
    <property type="protein sequence ID" value="UQX86816.1"/>
    <property type="molecule type" value="Genomic_DNA"/>
</dbReference>
<comment type="pathway">
    <text evidence="3">Lipid metabolism.</text>
</comment>
<evidence type="ECO:0000256" key="8">
    <source>
        <dbReference type="ARBA" id="ARBA00022692"/>
    </source>
</evidence>
<keyword evidence="9 17" id="KW-0479">Metal-binding</keyword>
<keyword evidence="17" id="KW-0443">Lipid metabolism</keyword>
<keyword evidence="17" id="KW-1208">Phospholipid metabolism</keyword>
<keyword evidence="10 17" id="KW-0460">Magnesium</keyword>
<evidence type="ECO:0000256" key="6">
    <source>
        <dbReference type="ARBA" id="ARBA00022475"/>
    </source>
</evidence>
<evidence type="ECO:0000313" key="19">
    <source>
        <dbReference type="EMBL" id="UQX86816.1"/>
    </source>
</evidence>
<reference evidence="19" key="2">
    <citation type="submission" date="2022-05" db="EMBL/GenBank/DDBJ databases">
        <authorList>
            <person name="Kim J.-S."/>
            <person name="Lee K."/>
            <person name="Suh M."/>
            <person name="Eom M."/>
            <person name="Kim J.-S."/>
            <person name="Kim D.-S."/>
            <person name="Ko S.-H."/>
            <person name="Shin Y."/>
            <person name="Lee J.-S."/>
        </authorList>
    </citation>
    <scope>NUCLEOTIDE SEQUENCE</scope>
    <source>
        <strain evidence="19">N237</strain>
    </source>
</reference>
<feature type="transmembrane region" description="Helical" evidence="17">
    <location>
        <begin position="112"/>
        <end position="130"/>
    </location>
</feature>
<keyword evidence="11 17" id="KW-1133">Transmembrane helix</keyword>
<evidence type="ECO:0000256" key="15">
    <source>
        <dbReference type="ARBA" id="ARBA00033137"/>
    </source>
</evidence>
<evidence type="ECO:0000256" key="13">
    <source>
        <dbReference type="ARBA" id="ARBA00023935"/>
    </source>
</evidence>
<evidence type="ECO:0000313" key="20">
    <source>
        <dbReference type="Proteomes" id="UP001056336"/>
    </source>
</evidence>
<keyword evidence="8 17" id="KW-0812">Transmembrane</keyword>
<feature type="transmembrane region" description="Helical" evidence="17">
    <location>
        <begin position="151"/>
        <end position="168"/>
    </location>
</feature>
<proteinExistence type="inferred from homology"/>
<comment type="function">
    <text evidence="17">Catalyzes the conjugation of the 1'-hydroxyl group of D-myo-inositol-3-phosphate (also named L-myo-inositol-1-phosphate) with a lipid tail of cytidine diphosphate diacylglycerol (CDP-DAG), forming phosphatidylinositol phosphate (PIP) and CMP. PIP is a precursor of phosphatidylinositol (PI) which is an essential lipid required for cell wall formation.</text>
</comment>
<dbReference type="InterPro" id="IPR000462">
    <property type="entry name" value="CDP-OH_P_trans"/>
</dbReference>
<keyword evidence="17" id="KW-0594">Phospholipid biosynthesis</keyword>
<feature type="binding site" evidence="17">
    <location>
        <position position="65"/>
    </location>
    <ligand>
        <name>Mg(2+)</name>
        <dbReference type="ChEBI" id="CHEBI:18420"/>
        <label>2</label>
    </ligand>
</feature>
<dbReference type="RefSeq" id="WP_249769201.1">
    <property type="nucleotide sequence ID" value="NZ_CP097332.1"/>
</dbReference>
<evidence type="ECO:0000256" key="17">
    <source>
        <dbReference type="HAMAP-Rule" id="MF_02241"/>
    </source>
</evidence>
<keyword evidence="12 17" id="KW-0472">Membrane</keyword>
<dbReference type="EC" id="2.7.8.-" evidence="17"/>